<dbReference type="AlphaFoldDB" id="A0A319EHV2"/>
<evidence type="ECO:0000256" key="2">
    <source>
        <dbReference type="SAM" id="SignalP"/>
    </source>
</evidence>
<accession>A0A319EHV2</accession>
<dbReference type="VEuPathDB" id="FungiDB:BO78DRAFT_416023"/>
<keyword evidence="2" id="KW-0732">Signal</keyword>
<sequence>MLFGKTLVTLLASAAIASAAAISPIDNTPNALAERTTKKGHTTHTTHNTNNNHNTHNTNNNHNTHTTTINPFAKIKASKATWEKAAKLCKSGWSKRSEGEEWDDDSTGHLFDKRTETWPPKPPAGFAKVDIHEEKGEKYVGLWTFGLVTCMGVGVTGTQTDSHKDSRVMMHLVSEPTSMEGQWGSFQKLVKESGMTNMEGWMSIPDTSQELPANWDEDDKELNENVAEAIEGALHQLIGKAPKIVKRPMAPAIAHQLPHGTMQIDRHNNVEIDGHRVTQ</sequence>
<feature type="signal peptide" evidence="2">
    <location>
        <begin position="1"/>
        <end position="19"/>
    </location>
</feature>
<evidence type="ECO:0000313" key="4">
    <source>
        <dbReference type="Proteomes" id="UP000248423"/>
    </source>
</evidence>
<dbReference type="OrthoDB" id="5389061at2759"/>
<name>A0A319EHV2_ASPSB</name>
<reference evidence="3 4" key="1">
    <citation type="submission" date="2018-02" db="EMBL/GenBank/DDBJ databases">
        <title>The genomes of Aspergillus section Nigri reveals drivers in fungal speciation.</title>
        <authorList>
            <consortium name="DOE Joint Genome Institute"/>
            <person name="Vesth T.C."/>
            <person name="Nybo J."/>
            <person name="Theobald S."/>
            <person name="Brandl J."/>
            <person name="Frisvad J.C."/>
            <person name="Nielsen K.F."/>
            <person name="Lyhne E.K."/>
            <person name="Kogle M.E."/>
            <person name="Kuo A."/>
            <person name="Riley R."/>
            <person name="Clum A."/>
            <person name="Nolan M."/>
            <person name="Lipzen A."/>
            <person name="Salamov A."/>
            <person name="Henrissat B."/>
            <person name="Wiebenga A."/>
            <person name="De vries R.P."/>
            <person name="Grigoriev I.V."/>
            <person name="Mortensen U.H."/>
            <person name="Andersen M.R."/>
            <person name="Baker S.E."/>
        </authorList>
    </citation>
    <scope>NUCLEOTIDE SEQUENCE [LARGE SCALE GENOMIC DNA]</scope>
    <source>
        <strain evidence="3 4">CBS 121057</strain>
    </source>
</reference>
<evidence type="ECO:0000313" key="3">
    <source>
        <dbReference type="EMBL" id="PYI09230.1"/>
    </source>
</evidence>
<dbReference type="EMBL" id="KZ826329">
    <property type="protein sequence ID" value="PYI09230.1"/>
    <property type="molecule type" value="Genomic_DNA"/>
</dbReference>
<feature type="region of interest" description="Disordered" evidence="1">
    <location>
        <begin position="37"/>
        <end position="64"/>
    </location>
</feature>
<dbReference type="Proteomes" id="UP000248423">
    <property type="component" value="Unassembled WGS sequence"/>
</dbReference>
<keyword evidence="4" id="KW-1185">Reference proteome</keyword>
<proteinExistence type="predicted"/>
<feature type="chain" id="PRO_5016450054" evidence="2">
    <location>
        <begin position="20"/>
        <end position="279"/>
    </location>
</feature>
<protein>
    <submittedName>
        <fullName evidence="3">Uncharacterized protein</fullName>
    </submittedName>
</protein>
<feature type="compositionally biased region" description="Low complexity" evidence="1">
    <location>
        <begin position="45"/>
        <end position="64"/>
    </location>
</feature>
<evidence type="ECO:0000256" key="1">
    <source>
        <dbReference type="SAM" id="MobiDB-lite"/>
    </source>
</evidence>
<gene>
    <name evidence="3" type="ORF">BO78DRAFT_416023</name>
</gene>
<organism evidence="3 4">
    <name type="scientific">Aspergillus sclerotiicarbonarius (strain CBS 121057 / IBT 28362)</name>
    <dbReference type="NCBI Taxonomy" id="1448318"/>
    <lineage>
        <taxon>Eukaryota</taxon>
        <taxon>Fungi</taxon>
        <taxon>Dikarya</taxon>
        <taxon>Ascomycota</taxon>
        <taxon>Pezizomycotina</taxon>
        <taxon>Eurotiomycetes</taxon>
        <taxon>Eurotiomycetidae</taxon>
        <taxon>Eurotiales</taxon>
        <taxon>Aspergillaceae</taxon>
        <taxon>Aspergillus</taxon>
        <taxon>Aspergillus subgen. Circumdati</taxon>
    </lineage>
</organism>